<gene>
    <name evidence="3" type="ORF">U27_06620</name>
</gene>
<dbReference type="HOGENOM" id="CLU_679095_0_0_0"/>
<dbReference type="InterPro" id="IPR035897">
    <property type="entry name" value="Toll_tir_struct_dom_sf"/>
</dbReference>
<evidence type="ECO:0000259" key="2">
    <source>
        <dbReference type="PROSITE" id="PS50104"/>
    </source>
</evidence>
<proteinExistence type="predicted"/>
<protein>
    <recommendedName>
        <fullName evidence="2">TIR domain-containing protein</fullName>
    </recommendedName>
</protein>
<dbReference type="PROSITE" id="PS50104">
    <property type="entry name" value="TIR"/>
    <property type="match status" value="1"/>
</dbReference>
<dbReference type="InterPro" id="IPR000157">
    <property type="entry name" value="TIR_dom"/>
</dbReference>
<dbReference type="EMBL" id="DF820470">
    <property type="protein sequence ID" value="GAK59635.1"/>
    <property type="molecule type" value="Genomic_DNA"/>
</dbReference>
<evidence type="ECO:0000256" key="1">
    <source>
        <dbReference type="SAM" id="Coils"/>
    </source>
</evidence>
<keyword evidence="4" id="KW-1185">Reference proteome</keyword>
<reference evidence="3" key="1">
    <citation type="journal article" date="2015" name="PeerJ">
        <title>First genomic representation of candidate bacterial phylum KSB3 points to enhanced environmental sensing as a trigger of wastewater bulking.</title>
        <authorList>
            <person name="Sekiguchi Y."/>
            <person name="Ohashi A."/>
            <person name="Parks D.H."/>
            <person name="Yamauchi T."/>
            <person name="Tyson G.W."/>
            <person name="Hugenholtz P."/>
        </authorList>
    </citation>
    <scope>NUCLEOTIDE SEQUENCE [LARGE SCALE GENOMIC DNA]</scope>
</reference>
<keyword evidence="1" id="KW-0175">Coiled coil</keyword>
<dbReference type="Proteomes" id="UP000030661">
    <property type="component" value="Unassembled WGS sequence"/>
</dbReference>
<dbReference type="Gene3D" id="3.40.50.10140">
    <property type="entry name" value="Toll/interleukin-1 receptor homology (TIR) domain"/>
    <property type="match status" value="1"/>
</dbReference>
<feature type="coiled-coil region" evidence="1">
    <location>
        <begin position="238"/>
        <end position="265"/>
    </location>
</feature>
<sequence length="405" mass="47474">MKIDDRIKSEDAIFINCRFENKEVEQAIVLSVIASGYWPRFWLERNVYNYQKASMKPPLEKILHGVGRSKYSVHVFLHPDVPNIKQTLTHSDLSTVFHCLAMELGMALGGCQKQLTKDDKHQFMAIVPDTYPYQEFLDDFNDNRCLHYKPASLKNDSIINDLINKIVPWLNDLPNRPFAPTPRQIQELWEKFCKIKESEKINYYGKPPIEYEFTKLKLCAIICKICQDHSWQNRPEWYENVEDAIQQTQKEREEKQKKLQNEKEFNVFLSYNSKDRDEVKDIAKQLKDRGIKYWIDIKEIPPGRSIVDEIGNAMSTCATCAIFIGKNGLGEWQQTEIRNAIRRYSEERNPVIPILLRGIERDQIPEGFDFLKNMNIVKCEDENMIDRLIWGITGKKPDNLESSSF</sequence>
<dbReference type="STRING" id="1499967.U27_06620"/>
<dbReference type="Pfam" id="PF13676">
    <property type="entry name" value="TIR_2"/>
    <property type="match status" value="1"/>
</dbReference>
<organism evidence="3">
    <name type="scientific">Vecturithrix granuli</name>
    <dbReference type="NCBI Taxonomy" id="1499967"/>
    <lineage>
        <taxon>Bacteria</taxon>
        <taxon>Candidatus Moduliflexota</taxon>
        <taxon>Candidatus Vecturitrichia</taxon>
        <taxon>Candidatus Vecturitrichales</taxon>
        <taxon>Candidatus Vecturitrichaceae</taxon>
        <taxon>Candidatus Vecturithrix</taxon>
    </lineage>
</organism>
<dbReference type="SUPFAM" id="SSF52200">
    <property type="entry name" value="Toll/Interleukin receptor TIR domain"/>
    <property type="match status" value="1"/>
</dbReference>
<feature type="domain" description="TIR" evidence="2">
    <location>
        <begin position="263"/>
        <end position="396"/>
    </location>
</feature>
<dbReference type="AlphaFoldDB" id="A0A081C4Y0"/>
<accession>A0A081C4Y0</accession>
<evidence type="ECO:0000313" key="4">
    <source>
        <dbReference type="Proteomes" id="UP000030661"/>
    </source>
</evidence>
<name>A0A081C4Y0_VECG1</name>
<dbReference type="GO" id="GO:0007165">
    <property type="term" value="P:signal transduction"/>
    <property type="evidence" value="ECO:0007669"/>
    <property type="project" value="InterPro"/>
</dbReference>
<evidence type="ECO:0000313" key="3">
    <source>
        <dbReference type="EMBL" id="GAK59635.1"/>
    </source>
</evidence>